<keyword evidence="4" id="KW-1185">Reference proteome</keyword>
<organism evidence="3 4">
    <name type="scientific">Occultella aeris</name>
    <dbReference type="NCBI Taxonomy" id="2761496"/>
    <lineage>
        <taxon>Bacteria</taxon>
        <taxon>Bacillati</taxon>
        <taxon>Actinomycetota</taxon>
        <taxon>Actinomycetes</taxon>
        <taxon>Micrococcales</taxon>
        <taxon>Ruaniaceae</taxon>
        <taxon>Occultella</taxon>
    </lineage>
</organism>
<dbReference type="AlphaFoldDB" id="A0A7M4DIY5"/>
<gene>
    <name evidence="3" type="ORF">HALOF300_02088</name>
</gene>
<dbReference type="EMBL" id="CACRYJ010000028">
    <property type="protein sequence ID" value="VZO36953.1"/>
    <property type="molecule type" value="Genomic_DNA"/>
</dbReference>
<feature type="region of interest" description="Disordered" evidence="1">
    <location>
        <begin position="56"/>
        <end position="83"/>
    </location>
</feature>
<name>A0A7M4DIY5_9MICO</name>
<keyword evidence="2" id="KW-0812">Transmembrane</keyword>
<evidence type="ECO:0000313" key="3">
    <source>
        <dbReference type="EMBL" id="VZO36953.1"/>
    </source>
</evidence>
<evidence type="ECO:0000313" key="4">
    <source>
        <dbReference type="Proteomes" id="UP000419743"/>
    </source>
</evidence>
<dbReference type="RefSeq" id="WP_156740875.1">
    <property type="nucleotide sequence ID" value="NZ_CACRYJ010000028.1"/>
</dbReference>
<keyword evidence="2" id="KW-1133">Transmembrane helix</keyword>
<sequence length="368" mass="38401">MPDQQTPPAPAALPPPRRTRSSAGRLVVLLLVLVLGVPVIGFTLVRLAVGPGPDGAGGGPTVGSPSPPTDRTPAADPYPSSGSFTGSDLELALNVALASRDRSAFFSRVEGAAVEPLNLWWDNMDRIGWSEGALSILGPESVGYADHTATVTVTLGAAMTFSPRVPSGTDHPDAGLTYVQSLRYSATIRVTDGGADGVISEWGTYEQVAPWDVEPLYVVQTEHAVIAGYQDESALVDRVATLAESAAAYIIEAYEHERGYAPVQRMPLFVSEDAARFDLWFSSSEPAPISDWWPDRSGTNFTLASPAATAGLGAHVATGGDAGGVVTIGPSGILHGDTFLRSTMAHEFAHTVAAAMLPDRTGPAGTAR</sequence>
<protein>
    <submittedName>
        <fullName evidence="3">Uncharacterized protein</fullName>
    </submittedName>
</protein>
<accession>A0A7M4DIY5</accession>
<proteinExistence type="predicted"/>
<keyword evidence="2" id="KW-0472">Membrane</keyword>
<dbReference type="Proteomes" id="UP000419743">
    <property type="component" value="Unassembled WGS sequence"/>
</dbReference>
<reference evidence="3 4" key="1">
    <citation type="submission" date="2019-11" db="EMBL/GenBank/DDBJ databases">
        <authorList>
            <person name="Criscuolo A."/>
        </authorList>
    </citation>
    <scope>NUCLEOTIDE SEQUENCE [LARGE SCALE GENOMIC DNA]</scope>
    <source>
        <strain evidence="3">CIP111667</strain>
    </source>
</reference>
<evidence type="ECO:0000256" key="2">
    <source>
        <dbReference type="SAM" id="Phobius"/>
    </source>
</evidence>
<comment type="caution">
    <text evidence="3">The sequence shown here is derived from an EMBL/GenBank/DDBJ whole genome shotgun (WGS) entry which is preliminary data.</text>
</comment>
<feature type="transmembrane region" description="Helical" evidence="2">
    <location>
        <begin position="26"/>
        <end position="45"/>
    </location>
</feature>
<evidence type="ECO:0000256" key="1">
    <source>
        <dbReference type="SAM" id="MobiDB-lite"/>
    </source>
</evidence>